<gene>
    <name evidence="1" type="ORF">DB32_003578</name>
</gene>
<dbReference type="RefSeq" id="WP_053233604.1">
    <property type="nucleotide sequence ID" value="NZ_CP011125.1"/>
</dbReference>
<proteinExistence type="predicted"/>
<dbReference type="EMBL" id="CP011125">
    <property type="protein sequence ID" value="AKF06429.1"/>
    <property type="molecule type" value="Genomic_DNA"/>
</dbReference>
<organism evidence="1 2">
    <name type="scientific">Sandaracinus amylolyticus</name>
    <dbReference type="NCBI Taxonomy" id="927083"/>
    <lineage>
        <taxon>Bacteria</taxon>
        <taxon>Pseudomonadati</taxon>
        <taxon>Myxococcota</taxon>
        <taxon>Polyangia</taxon>
        <taxon>Polyangiales</taxon>
        <taxon>Sandaracinaceae</taxon>
        <taxon>Sandaracinus</taxon>
    </lineage>
</organism>
<protein>
    <submittedName>
        <fullName evidence="1">Uncharacterized protein</fullName>
    </submittedName>
</protein>
<reference evidence="1 2" key="1">
    <citation type="submission" date="2015-03" db="EMBL/GenBank/DDBJ databases">
        <title>Genome assembly of Sandaracinus amylolyticus DSM 53668.</title>
        <authorList>
            <person name="Sharma G."/>
            <person name="Subramanian S."/>
        </authorList>
    </citation>
    <scope>NUCLEOTIDE SEQUENCE [LARGE SCALE GENOMIC DNA]</scope>
    <source>
        <strain evidence="1 2">DSM 53668</strain>
    </source>
</reference>
<dbReference type="KEGG" id="samy:DB32_003578"/>
<evidence type="ECO:0000313" key="2">
    <source>
        <dbReference type="Proteomes" id="UP000034883"/>
    </source>
</evidence>
<accession>A0A0F6SF70</accession>
<sequence length="65" mass="6978">MSRDPLARGLAAAALAIALVALVLAGWSAHRSERELGDLRRAIDRAVDAQQRIPMGPPPTFDTED</sequence>
<dbReference type="Proteomes" id="UP000034883">
    <property type="component" value="Chromosome"/>
</dbReference>
<name>A0A0F6SF70_9BACT</name>
<dbReference type="STRING" id="927083.DB32_003578"/>
<keyword evidence="2" id="KW-1185">Reference proteome</keyword>
<dbReference type="AlphaFoldDB" id="A0A0F6SF70"/>
<evidence type="ECO:0000313" key="1">
    <source>
        <dbReference type="EMBL" id="AKF06429.1"/>
    </source>
</evidence>